<name>A0ABW0H0A9_9HYPH</name>
<dbReference type="Pfam" id="PF08984">
    <property type="entry name" value="DUF1858"/>
    <property type="match status" value="1"/>
</dbReference>
<dbReference type="RefSeq" id="WP_378231303.1">
    <property type="nucleotide sequence ID" value="NZ_JBHSLL010000056.1"/>
</dbReference>
<evidence type="ECO:0000259" key="1">
    <source>
        <dbReference type="Pfam" id="PF08984"/>
    </source>
</evidence>
<dbReference type="EMBL" id="JBHSLL010000056">
    <property type="protein sequence ID" value="MFC5387381.1"/>
    <property type="molecule type" value="Genomic_DNA"/>
</dbReference>
<dbReference type="PANTHER" id="PTHR39341">
    <property type="entry name" value="BSL7085 PROTEIN"/>
    <property type="match status" value="1"/>
</dbReference>
<feature type="domain" description="DUF1858" evidence="1">
    <location>
        <begin position="10"/>
        <end position="59"/>
    </location>
</feature>
<dbReference type="Proteomes" id="UP001596016">
    <property type="component" value="Unassembled WGS sequence"/>
</dbReference>
<comment type="caution">
    <text evidence="2">The sequence shown here is derived from an EMBL/GenBank/DDBJ whole genome shotgun (WGS) entry which is preliminary data.</text>
</comment>
<dbReference type="PANTHER" id="PTHR39341:SF1">
    <property type="entry name" value="DUF1858 DOMAIN-CONTAINING PROTEIN"/>
    <property type="match status" value="1"/>
</dbReference>
<dbReference type="InterPro" id="IPR015077">
    <property type="entry name" value="DUF1858"/>
</dbReference>
<proteinExistence type="predicted"/>
<organism evidence="2 3">
    <name type="scientific">Aquamicrobium segne</name>
    <dbReference type="NCBI Taxonomy" id="469547"/>
    <lineage>
        <taxon>Bacteria</taxon>
        <taxon>Pseudomonadati</taxon>
        <taxon>Pseudomonadota</taxon>
        <taxon>Alphaproteobacteria</taxon>
        <taxon>Hyphomicrobiales</taxon>
        <taxon>Phyllobacteriaceae</taxon>
        <taxon>Aquamicrobium</taxon>
    </lineage>
</organism>
<reference evidence="3" key="1">
    <citation type="journal article" date="2019" name="Int. J. Syst. Evol. Microbiol.">
        <title>The Global Catalogue of Microorganisms (GCM) 10K type strain sequencing project: providing services to taxonomists for standard genome sequencing and annotation.</title>
        <authorList>
            <consortium name="The Broad Institute Genomics Platform"/>
            <consortium name="The Broad Institute Genome Sequencing Center for Infectious Disease"/>
            <person name="Wu L."/>
            <person name="Ma J."/>
        </authorList>
    </citation>
    <scope>NUCLEOTIDE SEQUENCE [LARGE SCALE GENOMIC DNA]</scope>
    <source>
        <strain evidence="3">CGMCC 4.1415</strain>
    </source>
</reference>
<protein>
    <submittedName>
        <fullName evidence="2">DUF1858 domain-containing protein</fullName>
    </submittedName>
</protein>
<dbReference type="NCBIfam" id="TIGR03980">
    <property type="entry name" value="prismane_assoc"/>
    <property type="match status" value="1"/>
</dbReference>
<dbReference type="InterPro" id="IPR023883">
    <property type="entry name" value="CHP03980_redox-disulphide"/>
</dbReference>
<sequence>MATNMKYRDDMSMNEIMRQWPATIRVVLDHGLLCVGCPIALFHTVDDAVRVHGIDGEEFRKALMEAIEG</sequence>
<keyword evidence="3" id="KW-1185">Reference proteome</keyword>
<dbReference type="InterPro" id="IPR038062">
    <property type="entry name" value="ScdA-like_N_sf"/>
</dbReference>
<dbReference type="Gene3D" id="1.10.3910.10">
    <property type="entry name" value="SP0561-like"/>
    <property type="match status" value="1"/>
</dbReference>
<accession>A0ABW0H0A9</accession>
<evidence type="ECO:0000313" key="2">
    <source>
        <dbReference type="EMBL" id="MFC5387381.1"/>
    </source>
</evidence>
<dbReference type="SUPFAM" id="SSF140683">
    <property type="entry name" value="SP0561-like"/>
    <property type="match status" value="1"/>
</dbReference>
<gene>
    <name evidence="2" type="ORF">ACFPLB_15585</name>
</gene>
<evidence type="ECO:0000313" key="3">
    <source>
        <dbReference type="Proteomes" id="UP001596016"/>
    </source>
</evidence>